<evidence type="ECO:0000256" key="6">
    <source>
        <dbReference type="SAM" id="MobiDB-lite"/>
    </source>
</evidence>
<dbReference type="RefSeq" id="XP_023590680.1">
    <property type="nucleotide sequence ID" value="XM_023734912.1"/>
</dbReference>
<keyword evidence="5" id="KW-0325">Glycoprotein</keyword>
<dbReference type="PANTHER" id="PTHR12680:SF8">
    <property type="entry name" value="PROTEIN PHTF1"/>
    <property type="match status" value="1"/>
</dbReference>
<evidence type="ECO:0000256" key="1">
    <source>
        <dbReference type="ARBA" id="ARBA00004141"/>
    </source>
</evidence>
<evidence type="ECO:0000256" key="4">
    <source>
        <dbReference type="ARBA" id="ARBA00023136"/>
    </source>
</evidence>
<evidence type="ECO:0000256" key="2">
    <source>
        <dbReference type="ARBA" id="ARBA00022692"/>
    </source>
</evidence>
<comment type="subcellular location">
    <subcellularLocation>
        <location evidence="1">Membrane</location>
        <topology evidence="1">Multi-pass membrane protein</topology>
    </subcellularLocation>
</comment>
<dbReference type="CTD" id="10745"/>
<feature type="compositionally biased region" description="Low complexity" evidence="6">
    <location>
        <begin position="349"/>
        <end position="362"/>
    </location>
</feature>
<organism evidence="9 10">
    <name type="scientific">Trichechus manatus latirostris</name>
    <name type="common">Florida manatee</name>
    <dbReference type="NCBI Taxonomy" id="127582"/>
    <lineage>
        <taxon>Eukaryota</taxon>
        <taxon>Metazoa</taxon>
        <taxon>Chordata</taxon>
        <taxon>Craniata</taxon>
        <taxon>Vertebrata</taxon>
        <taxon>Euteleostomi</taxon>
        <taxon>Mammalia</taxon>
        <taxon>Eutheria</taxon>
        <taxon>Afrotheria</taxon>
        <taxon>Sirenia</taxon>
        <taxon>Trichechidae</taxon>
        <taxon>Trichechus</taxon>
    </lineage>
</organism>
<evidence type="ECO:0000259" key="8">
    <source>
        <dbReference type="Pfam" id="PF12129"/>
    </source>
</evidence>
<feature type="transmembrane region" description="Helical" evidence="7">
    <location>
        <begin position="128"/>
        <end position="147"/>
    </location>
</feature>
<feature type="transmembrane region" description="Helical" evidence="7">
    <location>
        <begin position="602"/>
        <end position="620"/>
    </location>
</feature>
<name>A0A2Y9R5C2_TRIMA</name>
<evidence type="ECO:0000313" key="9">
    <source>
        <dbReference type="Proteomes" id="UP000248480"/>
    </source>
</evidence>
<sequence>MASNERDAISWYQKKIGAYDQQIWEKSIEQTQIKGFKNKPKKMGHIKPDLIDVDLIRGSTFAKAKPEIPWTSLTRKGLVRVVFFPLFSSWWIQVTSQRIFIWLLLLYLMQVIAIVLYVMMPLVNVSEVLGPLCLMLLMGTVHCQIVSTQITKPSGNNGNRRRRKLRKTVNGDGNRENGNNSSSDKVRGVETLESIPRISGFWGTLFGNRTKRVKLISNKGTETENDTSCLHPIIKKRQCRPEMRMWQTRESAKFSDGDKSRRETFRHLGNGISDDLSSEEDGEAQTQMILLRRSVEGASSDNGCEVKNRKSIFPRHLNSQVKKTPSRWCHLVRDSDSVAESEFESAAFSQGSRSGTNGGSRNLTMSRRDSESTRHDSETEDMLWDDLLHGPECRSSVTSDSEGAHVNTLHSGTKRDFKEDVFQQVNAYQQGVGYQMLGNVVTIGLAFFPFVHRLFREKSLDQLKSISTEEILTLFCGAPPVIPIIVLSVINFFERLCLTWMFFFMMCVAERTYKQRFLFAKLFSHITSARKARKYEIPHFRLKKVENIKIWLSLRSYLKRRGPQRSVDVVVSSVFLLTLSIAFICCAQVLQGHKTFLNDAYNWEFLIWEMALLLFLLRLASLGSETNKKYSNVSILLTEQINLYLKMEKKPNKKEQLTLVNNVLKLSTKLLKELDTPFRLYGLTMNPLIYNITRVVILSAVSGIISDLLGFNIRLWKIKS</sequence>
<evidence type="ECO:0000256" key="7">
    <source>
        <dbReference type="SAM" id="Phobius"/>
    </source>
</evidence>
<dbReference type="InterPro" id="IPR021980">
    <property type="entry name" value="PHTF1/2_N"/>
</dbReference>
<evidence type="ECO:0000313" key="10">
    <source>
        <dbReference type="RefSeq" id="XP_023590680.1"/>
    </source>
</evidence>
<dbReference type="Pfam" id="PF12129">
    <property type="entry name" value="PHTF1-2_N"/>
    <property type="match status" value="1"/>
</dbReference>
<dbReference type="GeneID" id="101348367"/>
<feature type="transmembrane region" description="Helical" evidence="7">
    <location>
        <begin position="432"/>
        <end position="451"/>
    </location>
</feature>
<dbReference type="GO" id="GO:0005783">
    <property type="term" value="C:endoplasmic reticulum"/>
    <property type="evidence" value="ECO:0007669"/>
    <property type="project" value="InterPro"/>
</dbReference>
<reference evidence="10" key="1">
    <citation type="submission" date="2025-08" db="UniProtKB">
        <authorList>
            <consortium name="RefSeq"/>
        </authorList>
    </citation>
    <scope>IDENTIFICATION</scope>
</reference>
<proteinExistence type="predicted"/>
<accession>A0A2Y9R5C2</accession>
<dbReference type="InterPro" id="IPR039775">
    <property type="entry name" value="PHTF1/2"/>
</dbReference>
<dbReference type="AlphaFoldDB" id="A0A2Y9R5C2"/>
<keyword evidence="9" id="KW-1185">Reference proteome</keyword>
<evidence type="ECO:0000256" key="3">
    <source>
        <dbReference type="ARBA" id="ARBA00022989"/>
    </source>
</evidence>
<feature type="region of interest" description="Disordered" evidence="6">
    <location>
        <begin position="343"/>
        <end position="380"/>
    </location>
</feature>
<keyword evidence="3 7" id="KW-1133">Transmembrane helix</keyword>
<feature type="transmembrane region" description="Helical" evidence="7">
    <location>
        <begin position="471"/>
        <end position="490"/>
    </location>
</feature>
<feature type="transmembrane region" description="Helical" evidence="7">
    <location>
        <begin position="695"/>
        <end position="716"/>
    </location>
</feature>
<keyword evidence="4 7" id="KW-0472">Membrane</keyword>
<dbReference type="Proteomes" id="UP000248480">
    <property type="component" value="Unplaced"/>
</dbReference>
<feature type="transmembrane region" description="Helical" evidence="7">
    <location>
        <begin position="99"/>
        <end position="119"/>
    </location>
</feature>
<feature type="domain" description="PHTF1/2 N-terminal" evidence="8">
    <location>
        <begin position="5"/>
        <end position="150"/>
    </location>
</feature>
<feature type="region of interest" description="Disordered" evidence="6">
    <location>
        <begin position="152"/>
        <end position="187"/>
    </location>
</feature>
<keyword evidence="2 7" id="KW-0812">Transmembrane</keyword>
<protein>
    <submittedName>
        <fullName evidence="10">Protein PHTF1 isoform X4</fullName>
    </submittedName>
</protein>
<feature type="transmembrane region" description="Helical" evidence="7">
    <location>
        <begin position="569"/>
        <end position="590"/>
    </location>
</feature>
<dbReference type="GO" id="GO:0016020">
    <property type="term" value="C:membrane"/>
    <property type="evidence" value="ECO:0007669"/>
    <property type="project" value="UniProtKB-SubCell"/>
</dbReference>
<evidence type="ECO:0000256" key="5">
    <source>
        <dbReference type="ARBA" id="ARBA00023180"/>
    </source>
</evidence>
<gene>
    <name evidence="10" type="primary">PHTF1</name>
</gene>
<dbReference type="PANTHER" id="PTHR12680">
    <property type="entry name" value="PUTATIVE HOMEODOMAIN TRANSCRIPTION FACTOR PHTF"/>
    <property type="match status" value="1"/>
</dbReference>
<feature type="compositionally biased region" description="Basic and acidic residues" evidence="6">
    <location>
        <begin position="366"/>
        <end position="377"/>
    </location>
</feature>